<proteinExistence type="predicted"/>
<protein>
    <recommendedName>
        <fullName evidence="1">Putative restriction endonuclease domain-containing protein</fullName>
    </recommendedName>
</protein>
<dbReference type="OrthoDB" id="9799703at2"/>
<dbReference type="InterPro" id="IPR011335">
    <property type="entry name" value="Restrct_endonuc-II-like"/>
</dbReference>
<organism evidence="2 3">
    <name type="scientific">Luteipulveratus mongoliensis</name>
    <dbReference type="NCBI Taxonomy" id="571913"/>
    <lineage>
        <taxon>Bacteria</taxon>
        <taxon>Bacillati</taxon>
        <taxon>Actinomycetota</taxon>
        <taxon>Actinomycetes</taxon>
        <taxon>Micrococcales</taxon>
        <taxon>Dermacoccaceae</taxon>
        <taxon>Luteipulveratus</taxon>
    </lineage>
</organism>
<dbReference type="EMBL" id="CP011112">
    <property type="protein sequence ID" value="AKU16071.1"/>
    <property type="molecule type" value="Genomic_DNA"/>
</dbReference>
<dbReference type="Gene3D" id="3.90.1570.10">
    <property type="entry name" value="tt1808, chain A"/>
    <property type="match status" value="1"/>
</dbReference>
<dbReference type="AlphaFoldDB" id="A0A0K1JH93"/>
<dbReference type="KEGG" id="lmoi:VV02_09715"/>
<dbReference type="STRING" id="571913.VV02_09715"/>
<dbReference type="InterPro" id="IPR012296">
    <property type="entry name" value="Nuclease_put_TT1808"/>
</dbReference>
<evidence type="ECO:0000313" key="2">
    <source>
        <dbReference type="EMBL" id="AKU16071.1"/>
    </source>
</evidence>
<dbReference type="InterPro" id="IPR008538">
    <property type="entry name" value="Uma2"/>
</dbReference>
<evidence type="ECO:0000259" key="1">
    <source>
        <dbReference type="Pfam" id="PF05685"/>
    </source>
</evidence>
<dbReference type="PATRIC" id="fig|571913.6.peg.1985"/>
<dbReference type="SUPFAM" id="SSF52980">
    <property type="entry name" value="Restriction endonuclease-like"/>
    <property type="match status" value="1"/>
</dbReference>
<dbReference type="Proteomes" id="UP000066480">
    <property type="component" value="Chromosome"/>
</dbReference>
<dbReference type="Pfam" id="PF05685">
    <property type="entry name" value="Uma2"/>
    <property type="match status" value="1"/>
</dbReference>
<evidence type="ECO:0000313" key="3">
    <source>
        <dbReference type="Proteomes" id="UP000066480"/>
    </source>
</evidence>
<dbReference type="PANTHER" id="PTHR34107:SF4">
    <property type="entry name" value="SLL1222 PROTEIN"/>
    <property type="match status" value="1"/>
</dbReference>
<reference evidence="2 3" key="1">
    <citation type="submission" date="2015-03" db="EMBL/GenBank/DDBJ databases">
        <title>Luteipulveratus halotolerans sp. nov., a novel actinobacterium (Dermacoccaceae) from Sarawak, Malaysia.</title>
        <authorList>
            <person name="Juboi H."/>
            <person name="Basik A."/>
            <person name="Shamsul S.S."/>
            <person name="Arnold P."/>
            <person name="Schmitt E.K."/>
            <person name="Sanglier J.-J."/>
            <person name="Yeo T."/>
        </authorList>
    </citation>
    <scope>NUCLEOTIDE SEQUENCE [LARGE SCALE GENOMIC DNA]</scope>
    <source>
        <strain evidence="2 3">MN07-A0370</strain>
    </source>
</reference>
<feature type="domain" description="Putative restriction endonuclease" evidence="1">
    <location>
        <begin position="17"/>
        <end position="171"/>
    </location>
</feature>
<dbReference type="RefSeq" id="WP_052591248.1">
    <property type="nucleotide sequence ID" value="NZ_CP011112.1"/>
</dbReference>
<accession>A0A0K1JH93</accession>
<dbReference type="CDD" id="cd06260">
    <property type="entry name" value="DUF820-like"/>
    <property type="match status" value="1"/>
</dbReference>
<gene>
    <name evidence="2" type="ORF">VV02_09715</name>
</gene>
<name>A0A0K1JH93_9MICO</name>
<sequence>MGTMTLLPQSRPFTRTDLDAMPDDGHRYELIDGMLVVTPAPSIQHQRVVGSLYRLLFAACPDQLEVIFAPFEVALAKDTVVQPDLLVAPRASFTDRDLPTAPLLAVEILSPSTRRYDLTLKRDRFEASGAASYWVIDPITLTLIAWDLAEGRYVERANLKGDESYDATSPFAVTVTPAQLGR</sequence>
<dbReference type="PANTHER" id="PTHR34107">
    <property type="entry name" value="SLL0198 PROTEIN-RELATED"/>
    <property type="match status" value="1"/>
</dbReference>
<keyword evidence="3" id="KW-1185">Reference proteome</keyword>